<accession>A0AAD6G4V5</accession>
<gene>
    <name evidence="3" type="ORF">N7458_001356</name>
</gene>
<feature type="region of interest" description="Disordered" evidence="1">
    <location>
        <begin position="97"/>
        <end position="168"/>
    </location>
</feature>
<feature type="chain" id="PRO_5042223298" evidence="2">
    <location>
        <begin position="23"/>
        <end position="572"/>
    </location>
</feature>
<dbReference type="PANTHER" id="PTHR35204:SF1">
    <property type="entry name" value="ENTEROTOXIN"/>
    <property type="match status" value="1"/>
</dbReference>
<dbReference type="PANTHER" id="PTHR35204">
    <property type="entry name" value="YALI0A21131P"/>
    <property type="match status" value="1"/>
</dbReference>
<organism evidence="3 4">
    <name type="scientific">Penicillium daleae</name>
    <dbReference type="NCBI Taxonomy" id="63821"/>
    <lineage>
        <taxon>Eukaryota</taxon>
        <taxon>Fungi</taxon>
        <taxon>Dikarya</taxon>
        <taxon>Ascomycota</taxon>
        <taxon>Pezizomycotina</taxon>
        <taxon>Eurotiomycetes</taxon>
        <taxon>Eurotiomycetidae</taxon>
        <taxon>Eurotiales</taxon>
        <taxon>Aspergillaceae</taxon>
        <taxon>Penicillium</taxon>
    </lineage>
</organism>
<feature type="signal peptide" evidence="2">
    <location>
        <begin position="1"/>
        <end position="22"/>
    </location>
</feature>
<feature type="region of interest" description="Disordered" evidence="1">
    <location>
        <begin position="279"/>
        <end position="324"/>
    </location>
</feature>
<name>A0AAD6G4V5_9EURO</name>
<reference evidence="3" key="1">
    <citation type="submission" date="2022-12" db="EMBL/GenBank/DDBJ databases">
        <authorList>
            <person name="Petersen C."/>
        </authorList>
    </citation>
    <scope>NUCLEOTIDE SEQUENCE</scope>
    <source>
        <strain evidence="3">IBT 16125</strain>
    </source>
</reference>
<dbReference type="InterPro" id="IPR038921">
    <property type="entry name" value="YOR389W-like"/>
</dbReference>
<proteinExistence type="predicted"/>
<dbReference type="EMBL" id="JAPVEA010000002">
    <property type="protein sequence ID" value="KAJ5459804.1"/>
    <property type="molecule type" value="Genomic_DNA"/>
</dbReference>
<evidence type="ECO:0000313" key="3">
    <source>
        <dbReference type="EMBL" id="KAJ5459804.1"/>
    </source>
</evidence>
<sequence>MRSSQSLVAICSLLSLSGGTAASSDSEAVIENANHIFNVIHDSMRQWGSSLHHNGVSFFLANVPAGTQLYHGTSKSTPVNGTEWLAFEPEHAMVFARPHMGPRPRRPENGERPEDGDDNEKERGHHEELRRRQHHPPGDKPPGPPPHSPPGEPPHHPPGPPPPFETFSENEAGYLHTYAAAKDLRLLYIDGMSAAKTNKGTLDSQDILLFNNTLDDSPKEGQRGRMGEFERATKACEMAENEWAGGIDGVIRMEAGFEVILCAFERDLTPVRIIQVKSDERADGPRKGQMHDGHASPREDEDDGKRRGRPPKGPRRGPPGMGSARWMRAVTARYGGIGGDRVSLNYEHFVTAYAYDLDLFAENSSLPRLGQVPDAELDVVRKELTALILAHDASETSRNWQAITDMIVKRYSDELSYLASGDFADIKSLHDHIETLLSPFIDYSERDTTSEANRCATQFLPLETQDSHVLAARAVHGVAHRVCSTLLAAWTEEDLESAVQNVQALIDYLDWTSWKECRGCENHEICVVPIWPMGSVADYEKPTCREASRPYDEDGDSYWGGIHPCFLQFGSI</sequence>
<keyword evidence="2" id="KW-0732">Signal</keyword>
<dbReference type="GeneID" id="81594982"/>
<dbReference type="Proteomes" id="UP001213681">
    <property type="component" value="Unassembled WGS sequence"/>
</dbReference>
<evidence type="ECO:0000256" key="1">
    <source>
        <dbReference type="SAM" id="MobiDB-lite"/>
    </source>
</evidence>
<comment type="caution">
    <text evidence="3">The sequence shown here is derived from an EMBL/GenBank/DDBJ whole genome shotgun (WGS) entry which is preliminary data.</text>
</comment>
<reference evidence="3" key="2">
    <citation type="journal article" date="2023" name="IMA Fungus">
        <title>Comparative genomic study of the Penicillium genus elucidates a diverse pangenome and 15 lateral gene transfer events.</title>
        <authorList>
            <person name="Petersen C."/>
            <person name="Sorensen T."/>
            <person name="Nielsen M.R."/>
            <person name="Sondergaard T.E."/>
            <person name="Sorensen J.L."/>
            <person name="Fitzpatrick D.A."/>
            <person name="Frisvad J.C."/>
            <person name="Nielsen K.L."/>
        </authorList>
    </citation>
    <scope>NUCLEOTIDE SEQUENCE</scope>
    <source>
        <strain evidence="3">IBT 16125</strain>
    </source>
</reference>
<keyword evidence="4" id="KW-1185">Reference proteome</keyword>
<protein>
    <submittedName>
        <fullName evidence="3">Uncharacterized protein</fullName>
    </submittedName>
</protein>
<feature type="compositionally biased region" description="Basic and acidic residues" evidence="1">
    <location>
        <begin position="279"/>
        <end position="298"/>
    </location>
</feature>
<feature type="compositionally biased region" description="Basic residues" evidence="1">
    <location>
        <begin position="306"/>
        <end position="315"/>
    </location>
</feature>
<evidence type="ECO:0000256" key="2">
    <source>
        <dbReference type="SAM" id="SignalP"/>
    </source>
</evidence>
<evidence type="ECO:0000313" key="4">
    <source>
        <dbReference type="Proteomes" id="UP001213681"/>
    </source>
</evidence>
<feature type="compositionally biased region" description="Pro residues" evidence="1">
    <location>
        <begin position="139"/>
        <end position="164"/>
    </location>
</feature>
<dbReference type="RefSeq" id="XP_056768846.1">
    <property type="nucleotide sequence ID" value="XM_056904739.1"/>
</dbReference>
<dbReference type="AlphaFoldDB" id="A0AAD6G4V5"/>
<feature type="compositionally biased region" description="Basic and acidic residues" evidence="1">
    <location>
        <begin position="120"/>
        <end position="130"/>
    </location>
</feature>